<dbReference type="EMBL" id="KY523104">
    <property type="protein sequence ID" value="QKU35475.1"/>
    <property type="molecule type" value="Genomic_DNA"/>
</dbReference>
<reference evidence="2" key="1">
    <citation type="submission" date="2017-01" db="EMBL/GenBank/DDBJ databases">
        <authorList>
            <person name="Assis F.L."/>
            <person name="Abrahao J.S."/>
            <person name="Silva L."/>
            <person name="Khalil J.B."/>
            <person name="Rodrigues R."/>
            <person name="Silva L.S."/>
            <person name="Arantes T."/>
            <person name="Boratto P."/>
            <person name="Andrade M."/>
            <person name="Kroon E.G."/>
            <person name="Ribeiro B."/>
            <person name="Bergier I."/>
            <person name="Seligmann H."/>
            <person name="Ghigo E."/>
            <person name="Colson P."/>
            <person name="Levasseur A."/>
            <person name="Raoult D."/>
            <person name="Scola B.L."/>
        </authorList>
    </citation>
    <scope>NUCLEOTIDE SEQUENCE</scope>
    <source>
        <strain evidence="2">Soda lake</strain>
    </source>
</reference>
<accession>A0A6N1NLZ4</accession>
<keyword evidence="1" id="KW-1133">Transmembrane helix</keyword>
<dbReference type="KEGG" id="vg:80518903"/>
<reference evidence="2" key="2">
    <citation type="journal article" date="2018" name="Nat. Commun.">
        <title>Tailed giant Tupanvirus possesses the most complete translational apparatus of the known virosphere.</title>
        <authorList>
            <person name="Abrahao J."/>
            <person name="Silva L."/>
            <person name="Silva L.S."/>
            <person name="Khalil J.Y.B."/>
            <person name="Rodrigues R."/>
            <person name="Arantes T."/>
            <person name="Assis F."/>
            <person name="Boratto P."/>
            <person name="Andrade M."/>
            <person name="Kroon E.G."/>
            <person name="Ribeiro B."/>
            <person name="Bergier I."/>
            <person name="Seligmann H."/>
            <person name="Ghigo E."/>
            <person name="Colson P."/>
            <person name="Levasseur A."/>
            <person name="Kroemer G."/>
            <person name="Raoult D."/>
            <person name="La Scola B."/>
        </authorList>
    </citation>
    <scope>NUCLEOTIDE SEQUENCE [LARGE SCALE GENOMIC DNA]</scope>
    <source>
        <strain evidence="2">Soda lake</strain>
    </source>
</reference>
<name>A0A6N1NLZ4_9VIRU</name>
<evidence type="ECO:0000256" key="1">
    <source>
        <dbReference type="SAM" id="Phobius"/>
    </source>
</evidence>
<protein>
    <submittedName>
        <fullName evidence="2">Uncharacterized protein</fullName>
    </submittedName>
</protein>
<feature type="transmembrane region" description="Helical" evidence="1">
    <location>
        <begin position="65"/>
        <end position="88"/>
    </location>
</feature>
<proteinExistence type="predicted"/>
<dbReference type="RefSeq" id="YP_010782139.1">
    <property type="nucleotide sequence ID" value="NC_075039.1"/>
</dbReference>
<organism evidence="2">
    <name type="scientific">Tupanvirus soda lake</name>
    <dbReference type="NCBI Taxonomy" id="2126985"/>
    <lineage>
        <taxon>Viruses</taxon>
        <taxon>Varidnaviria</taxon>
        <taxon>Bamfordvirae</taxon>
        <taxon>Nucleocytoviricota</taxon>
        <taxon>Megaviricetes</taxon>
        <taxon>Imitervirales</taxon>
        <taxon>Mimiviridae</taxon>
        <taxon>Megamimivirinae</taxon>
        <taxon>Tupanvirus</taxon>
        <taxon>Tupanvirus salinum</taxon>
    </lineage>
</organism>
<dbReference type="GeneID" id="80518903"/>
<sequence length="95" mass="10741">MSSNVVTPITNHYDQSRFETGIGPVTDRLLGTLLDKLTGGDFKDILTDKIVDPITEIINRKVKPYVYISIGLYSIVIILLALIIYLLIKKKNCRF</sequence>
<keyword evidence="1" id="KW-0472">Membrane</keyword>
<evidence type="ECO:0000313" key="2">
    <source>
        <dbReference type="EMBL" id="QKU35475.1"/>
    </source>
</evidence>
<keyword evidence="1" id="KW-0812">Transmembrane</keyword>